<evidence type="ECO:0000256" key="2">
    <source>
        <dbReference type="SAM" id="MobiDB-lite"/>
    </source>
</evidence>
<dbReference type="InterPro" id="IPR051477">
    <property type="entry name" value="Expansin_CellWall"/>
</dbReference>
<dbReference type="OrthoDB" id="623670at2759"/>
<feature type="compositionally biased region" description="Low complexity" evidence="2">
    <location>
        <begin position="85"/>
        <end position="111"/>
    </location>
</feature>
<dbReference type="InterPro" id="IPR009009">
    <property type="entry name" value="RlpA-like_DPBB"/>
</dbReference>
<proteinExistence type="predicted"/>
<feature type="domain" description="RlpA-like protein double-psi beta-barrel" evidence="4">
    <location>
        <begin position="255"/>
        <end position="351"/>
    </location>
</feature>
<dbReference type="AlphaFoldDB" id="A0A9P7USJ8"/>
<gene>
    <name evidence="5" type="ORF">E1B28_008873</name>
</gene>
<dbReference type="PANTHER" id="PTHR31836">
    <property type="match status" value="1"/>
</dbReference>
<feature type="signal peptide" evidence="3">
    <location>
        <begin position="1"/>
        <end position="20"/>
    </location>
</feature>
<dbReference type="SUPFAM" id="SSF50685">
    <property type="entry name" value="Barwin-like endoglucanases"/>
    <property type="match status" value="1"/>
</dbReference>
<dbReference type="PANTHER" id="PTHR31836:SF24">
    <property type="entry name" value="RLPA-LIKE PROTEIN DOUBLE-PSI BETA-BARREL DOMAIN-CONTAINING PROTEIN"/>
    <property type="match status" value="1"/>
</dbReference>
<evidence type="ECO:0000259" key="4">
    <source>
        <dbReference type="Pfam" id="PF03330"/>
    </source>
</evidence>
<dbReference type="EMBL" id="CM032185">
    <property type="protein sequence ID" value="KAG7092523.1"/>
    <property type="molecule type" value="Genomic_DNA"/>
</dbReference>
<sequence length="355" mass="36908">MVASLSFITLALSALSLVSARAIPRQTQSEDCSEGHLEDHNTYRTRYIQLGCSKQHGTPFFDLCCHPMLATENLKDNRDPSCDPANASSSSSSSLATSTTTTAEPTQTAVSNLGDDGQSGDSSNKDDLDDCDDDEDNSDDGDDETCDDDDESQAPTSSTADDTSSATGQQAPPTSTAEQQTTSTVDQQAPPTSTTEQQAPPTSTTEEQAPPTSTDTPPPTTTTTSQESQPTQSQGNQGDGGNNNGNNGGGDIQSGGFATWFTQDNNPGACGTVHSDNDLIAAMSTERYGDTGKTSDLCGKQVSITNASNGKSVVVTVTDACPGCKNGNSIDLSLAAFQALDDLGVGLIDIKWNFL</sequence>
<dbReference type="CDD" id="cd22191">
    <property type="entry name" value="DPBB_RlpA_EXP_N-like"/>
    <property type="match status" value="1"/>
</dbReference>
<dbReference type="Proteomes" id="UP001049176">
    <property type="component" value="Chromosome 5"/>
</dbReference>
<dbReference type="GeneID" id="66077949"/>
<keyword evidence="1 3" id="KW-0732">Signal</keyword>
<feature type="compositionally biased region" description="Polar residues" evidence="2">
    <location>
        <begin position="168"/>
        <end position="207"/>
    </location>
</feature>
<feature type="compositionally biased region" description="Acidic residues" evidence="2">
    <location>
        <begin position="127"/>
        <end position="152"/>
    </location>
</feature>
<feature type="compositionally biased region" description="Gly residues" evidence="2">
    <location>
        <begin position="237"/>
        <end position="253"/>
    </location>
</feature>
<name>A0A9P7USJ8_9AGAR</name>
<evidence type="ECO:0000313" key="5">
    <source>
        <dbReference type="EMBL" id="KAG7092523.1"/>
    </source>
</evidence>
<dbReference type="Gene3D" id="2.40.40.10">
    <property type="entry name" value="RlpA-like domain"/>
    <property type="match status" value="1"/>
</dbReference>
<feature type="region of interest" description="Disordered" evidence="2">
    <location>
        <begin position="76"/>
        <end position="263"/>
    </location>
</feature>
<accession>A0A9P7USJ8</accession>
<evidence type="ECO:0000256" key="3">
    <source>
        <dbReference type="SAM" id="SignalP"/>
    </source>
</evidence>
<feature type="chain" id="PRO_5040212476" description="RlpA-like protein double-psi beta-barrel domain-containing protein" evidence="3">
    <location>
        <begin position="21"/>
        <end position="355"/>
    </location>
</feature>
<dbReference type="RefSeq" id="XP_043008993.1">
    <property type="nucleotide sequence ID" value="XM_043153708.1"/>
</dbReference>
<evidence type="ECO:0000313" key="6">
    <source>
        <dbReference type="Proteomes" id="UP001049176"/>
    </source>
</evidence>
<dbReference type="Pfam" id="PF03330">
    <property type="entry name" value="DPBB_1"/>
    <property type="match status" value="1"/>
</dbReference>
<keyword evidence="6" id="KW-1185">Reference proteome</keyword>
<dbReference type="KEGG" id="more:E1B28_008873"/>
<dbReference type="InterPro" id="IPR036908">
    <property type="entry name" value="RlpA-like_sf"/>
</dbReference>
<evidence type="ECO:0000256" key="1">
    <source>
        <dbReference type="ARBA" id="ARBA00022729"/>
    </source>
</evidence>
<reference evidence="5" key="1">
    <citation type="journal article" date="2021" name="Genome Biol. Evol.">
        <title>The assembled and annotated genome of the fairy-ring fungus Marasmius oreades.</title>
        <authorList>
            <person name="Hiltunen M."/>
            <person name="Ament-Velasquez S.L."/>
            <person name="Johannesson H."/>
        </authorList>
    </citation>
    <scope>NUCLEOTIDE SEQUENCE</scope>
    <source>
        <strain evidence="5">03SP1</strain>
    </source>
</reference>
<comment type="caution">
    <text evidence="5">The sequence shown here is derived from an EMBL/GenBank/DDBJ whole genome shotgun (WGS) entry which is preliminary data.</text>
</comment>
<protein>
    <recommendedName>
        <fullName evidence="4">RlpA-like protein double-psi beta-barrel domain-containing protein</fullName>
    </recommendedName>
</protein>
<organism evidence="5 6">
    <name type="scientific">Marasmius oreades</name>
    <name type="common">fairy-ring Marasmius</name>
    <dbReference type="NCBI Taxonomy" id="181124"/>
    <lineage>
        <taxon>Eukaryota</taxon>
        <taxon>Fungi</taxon>
        <taxon>Dikarya</taxon>
        <taxon>Basidiomycota</taxon>
        <taxon>Agaricomycotina</taxon>
        <taxon>Agaricomycetes</taxon>
        <taxon>Agaricomycetidae</taxon>
        <taxon>Agaricales</taxon>
        <taxon>Marasmiineae</taxon>
        <taxon>Marasmiaceae</taxon>
        <taxon>Marasmius</taxon>
    </lineage>
</organism>
<feature type="compositionally biased region" description="Low complexity" evidence="2">
    <location>
        <begin position="210"/>
        <end position="236"/>
    </location>
</feature>
<feature type="compositionally biased region" description="Low complexity" evidence="2">
    <location>
        <begin position="156"/>
        <end position="167"/>
    </location>
</feature>